<dbReference type="PANTHER" id="PTHR48050">
    <property type="entry name" value="STEROL 3-BETA-GLUCOSYLTRANSFERASE"/>
    <property type="match status" value="1"/>
</dbReference>
<dbReference type="FunFam" id="3.40.50.2000:FF:000009">
    <property type="entry name" value="Sterol 3-beta-glucosyltransferase UGT80A2"/>
    <property type="match status" value="1"/>
</dbReference>
<keyword evidence="2" id="KW-0045">Antibiotic biosynthesis</keyword>
<dbReference type="GO" id="GO:0016758">
    <property type="term" value="F:hexosyltransferase activity"/>
    <property type="evidence" value="ECO:0007669"/>
    <property type="project" value="InterPro"/>
</dbReference>
<dbReference type="PANTHER" id="PTHR48050:SF13">
    <property type="entry name" value="STEROL 3-BETA-GLUCOSYLTRANSFERASE UGT80A2"/>
    <property type="match status" value="1"/>
</dbReference>
<evidence type="ECO:0000256" key="2">
    <source>
        <dbReference type="ARBA" id="ARBA00023194"/>
    </source>
</evidence>
<comment type="pathway">
    <text evidence="1">Antibiotic biosynthesis; vancomycin biosynthesis.</text>
</comment>
<dbReference type="InterPro" id="IPR050426">
    <property type="entry name" value="Glycosyltransferase_28"/>
</dbReference>
<dbReference type="InterPro" id="IPR010610">
    <property type="entry name" value="EryCIII-like_C"/>
</dbReference>
<dbReference type="GO" id="GO:0033072">
    <property type="term" value="P:vancomycin biosynthetic process"/>
    <property type="evidence" value="ECO:0007669"/>
    <property type="project" value="UniProtKB-UniPathway"/>
</dbReference>
<dbReference type="InterPro" id="IPR004276">
    <property type="entry name" value="GlycoTrans_28_N"/>
</dbReference>
<dbReference type="GO" id="GO:0005975">
    <property type="term" value="P:carbohydrate metabolic process"/>
    <property type="evidence" value="ECO:0007669"/>
    <property type="project" value="InterPro"/>
</dbReference>
<evidence type="ECO:0000259" key="3">
    <source>
        <dbReference type="Pfam" id="PF03033"/>
    </source>
</evidence>
<feature type="domain" description="Glycosyltransferase family 28 N-terminal" evidence="3">
    <location>
        <begin position="4"/>
        <end position="84"/>
    </location>
</feature>
<name>A0A1G9U5Y7_ALLAB</name>
<dbReference type="RefSeq" id="WP_030432743.1">
    <property type="nucleotide sequence ID" value="NZ_JOEF01000031.1"/>
</dbReference>
<dbReference type="eggNOG" id="COG1819">
    <property type="taxonomic scope" value="Bacteria"/>
</dbReference>
<reference evidence="5 6" key="1">
    <citation type="submission" date="2016-10" db="EMBL/GenBank/DDBJ databases">
        <authorList>
            <person name="de Groot N.N."/>
        </authorList>
    </citation>
    <scope>NUCLEOTIDE SEQUENCE [LARGE SCALE GENOMIC DNA]</scope>
    <source>
        <strain evidence="5 6">DSM 44149</strain>
    </source>
</reference>
<feature type="domain" description="Erythromycin biosynthesis protein CIII-like C-terminal" evidence="4">
    <location>
        <begin position="298"/>
        <end position="395"/>
    </location>
</feature>
<dbReference type="OrthoDB" id="3253247at2"/>
<dbReference type="AlphaFoldDB" id="A0A1G9U5Y7"/>
<evidence type="ECO:0000259" key="4">
    <source>
        <dbReference type="Pfam" id="PF06722"/>
    </source>
</evidence>
<evidence type="ECO:0000256" key="1">
    <source>
        <dbReference type="ARBA" id="ARBA00004660"/>
    </source>
</evidence>
<dbReference type="SMR" id="A0A1G9U5Y7"/>
<evidence type="ECO:0000313" key="6">
    <source>
        <dbReference type="Proteomes" id="UP000183376"/>
    </source>
</evidence>
<organism evidence="5 6">
    <name type="scientific">Allokutzneria albata</name>
    <name type="common">Kibdelosporangium albatum</name>
    <dbReference type="NCBI Taxonomy" id="211114"/>
    <lineage>
        <taxon>Bacteria</taxon>
        <taxon>Bacillati</taxon>
        <taxon>Actinomycetota</taxon>
        <taxon>Actinomycetes</taxon>
        <taxon>Pseudonocardiales</taxon>
        <taxon>Pseudonocardiaceae</taxon>
        <taxon>Allokutzneria</taxon>
    </lineage>
</organism>
<sequence>MRTLIVAAGSTGDVAPFTGLGTALREAGHEVTIVAYRTFEEMITNAGLGFAPLPGDPLARGDAEDAQRWQRGGGGVRGSIRLLKLTTELTIEMNQGIIDAAADGADVMLFSQMAMIGGYHIAQAMGVPSMGTYLVPLHPTAAFPPPIGIPDLGAFGNRMAGRFLLGPGFTYFNKVIADARGKLGMPRMTVAEMFREQAAKDWPVLHGYSPSLLPRPSDWRPGLQVVGNFWPVRPQGWQPPARLTDFLAAGPPPVFVGFGSLATGDGERLSRLARTALRAAGVRGVVQSGWAGLSTEDDDIITIGETPHDWLFPQMAAIVHHCGAGTTAAALRSGVPAVPVPVAGDQPFWADRLARSGLSPEPVPFKKINADGLTAAIRAALADPSYRNRTETMAARLRREDGSPHVLAAIEAGPRA</sequence>
<evidence type="ECO:0000313" key="5">
    <source>
        <dbReference type="EMBL" id="SDM55064.1"/>
    </source>
</evidence>
<dbReference type="Pfam" id="PF06722">
    <property type="entry name" value="EryCIII-like_C"/>
    <property type="match status" value="1"/>
</dbReference>
<dbReference type="EMBL" id="LT629701">
    <property type="protein sequence ID" value="SDM55064.1"/>
    <property type="molecule type" value="Genomic_DNA"/>
</dbReference>
<dbReference type="InterPro" id="IPR002213">
    <property type="entry name" value="UDP_glucos_trans"/>
</dbReference>
<protein>
    <submittedName>
        <fullName evidence="5">UDP:flavonoid glycosyltransferase YjiC, YdhE family</fullName>
    </submittedName>
</protein>
<dbReference type="GO" id="GO:0008194">
    <property type="term" value="F:UDP-glycosyltransferase activity"/>
    <property type="evidence" value="ECO:0007669"/>
    <property type="project" value="InterPro"/>
</dbReference>
<dbReference type="STRING" id="211114.SAMN04489726_2190"/>
<dbReference type="SUPFAM" id="SSF53756">
    <property type="entry name" value="UDP-Glycosyltransferase/glycogen phosphorylase"/>
    <property type="match status" value="1"/>
</dbReference>
<dbReference type="Gene3D" id="3.40.50.2000">
    <property type="entry name" value="Glycogen Phosphorylase B"/>
    <property type="match status" value="2"/>
</dbReference>
<dbReference type="UniPathway" id="UPA00162"/>
<dbReference type="Proteomes" id="UP000183376">
    <property type="component" value="Chromosome I"/>
</dbReference>
<keyword evidence="6" id="KW-1185">Reference proteome</keyword>
<dbReference type="Pfam" id="PF03033">
    <property type="entry name" value="Glyco_transf_28"/>
    <property type="match status" value="1"/>
</dbReference>
<dbReference type="CDD" id="cd03784">
    <property type="entry name" value="GT1_Gtf-like"/>
    <property type="match status" value="1"/>
</dbReference>
<keyword evidence="5" id="KW-0808">Transferase</keyword>
<accession>A0A1G9U5Y7</accession>
<gene>
    <name evidence="5" type="ORF">SAMN04489726_2190</name>
</gene>
<proteinExistence type="predicted"/>